<name>A0A8U0A8B1_9EURY</name>
<dbReference type="Pfam" id="PF18739">
    <property type="entry name" value="HEPN_Apea"/>
    <property type="match status" value="1"/>
</dbReference>
<dbReference type="InterPro" id="IPR041229">
    <property type="entry name" value="HEPN_Apea"/>
</dbReference>
<dbReference type="Pfam" id="PF18862">
    <property type="entry name" value="ApeA_NTD1"/>
    <property type="match status" value="1"/>
</dbReference>
<dbReference type="AlphaFoldDB" id="A0A8U0A8B1"/>
<evidence type="ECO:0000259" key="1">
    <source>
        <dbReference type="Pfam" id="PF18739"/>
    </source>
</evidence>
<feature type="domain" description="Apea-like HEPN" evidence="1">
    <location>
        <begin position="293"/>
        <end position="421"/>
    </location>
</feature>
<organism evidence="3 4">
    <name type="scientific">Halocatena salina</name>
    <dbReference type="NCBI Taxonomy" id="2934340"/>
    <lineage>
        <taxon>Archaea</taxon>
        <taxon>Methanobacteriati</taxon>
        <taxon>Methanobacteriota</taxon>
        <taxon>Stenosarchaea group</taxon>
        <taxon>Halobacteria</taxon>
        <taxon>Halobacteriales</taxon>
        <taxon>Natronomonadaceae</taxon>
        <taxon>Halocatena</taxon>
    </lineage>
</organism>
<evidence type="ECO:0000313" key="4">
    <source>
        <dbReference type="Proteomes" id="UP000831768"/>
    </source>
</evidence>
<evidence type="ECO:0000313" key="3">
    <source>
        <dbReference type="EMBL" id="UPM45352.1"/>
    </source>
</evidence>
<protein>
    <recommendedName>
        <fullName evidence="5">ApeA N-terminal domain-containing protein</fullName>
    </recommendedName>
</protein>
<keyword evidence="3" id="KW-0614">Plasmid</keyword>
<reference evidence="3" key="1">
    <citation type="submission" date="2022-04" db="EMBL/GenBank/DDBJ databases">
        <title>Halocatena sp. nov., isolated from a salt lake.</title>
        <authorList>
            <person name="Cui H.-L."/>
        </authorList>
    </citation>
    <scope>NUCLEOTIDE SEQUENCE</scope>
    <source>
        <strain evidence="3">AD-1</strain>
        <plasmid evidence="3">unnamed4</plasmid>
    </source>
</reference>
<keyword evidence="4" id="KW-1185">Reference proteome</keyword>
<dbReference type="GeneID" id="71930172"/>
<gene>
    <name evidence="3" type="ORF">MW046_18955</name>
</gene>
<feature type="domain" description="ApeA N-terminal" evidence="2">
    <location>
        <begin position="5"/>
        <end position="262"/>
    </location>
</feature>
<accession>A0A8U0A8B1</accession>
<sequence>MNSFEYRGEWWLAKDEEEERVAGILEFDPNDGDELELIGAFDDIGHTRSREVDVINGEITNGKVITLQDCFINHSGGSSTLQTQSCKVGMIFTNVLFSENNFELEKVCVSFPLLEMWTATNTVHRPEGQIIGAEISEFETKEARLNNATIRLNITQSTQQQEWKGIELTQQAYFYIELDEPDSFDVYLNDYIRHLQHFICLAVDEPVTPVDLTGYYEEDGQTHTTDIVYQVSNLPEVPDKKHPNRVQFYLHDINFEVALQNWFEDAEGAEMLHNLYFGTQYNENMFQEYSFFSLVIALEHYQSYLFPNHRLMNKDEYDDLHKQIRETMPDDAAAKDRINNLLRSIGNKGSLHDQLSMVLYEYEDILGDLTDIEQMVRDAKNNRHTIAHGLDNDYNINELSDTAEKLQVAVEVILLKVVRLDPDHIKKKLKKNRRHKL</sequence>
<dbReference type="EMBL" id="CP096023">
    <property type="protein sequence ID" value="UPM45352.1"/>
    <property type="molecule type" value="Genomic_DNA"/>
</dbReference>
<evidence type="ECO:0008006" key="5">
    <source>
        <dbReference type="Google" id="ProtNLM"/>
    </source>
</evidence>
<geneLocation type="plasmid" evidence="3 4">
    <name>unnamed4</name>
</geneLocation>
<dbReference type="InterPro" id="IPR041223">
    <property type="entry name" value="ApeA_NTD"/>
</dbReference>
<dbReference type="KEGG" id="haad:MW046_18955"/>
<dbReference type="Proteomes" id="UP000831768">
    <property type="component" value="Plasmid unnamed4"/>
</dbReference>
<dbReference type="RefSeq" id="WP_247996001.1">
    <property type="nucleotide sequence ID" value="NZ_CP096023.1"/>
</dbReference>
<proteinExistence type="predicted"/>
<evidence type="ECO:0000259" key="2">
    <source>
        <dbReference type="Pfam" id="PF18862"/>
    </source>
</evidence>